<reference evidence="2 3" key="1">
    <citation type="submission" date="2024-12" db="EMBL/GenBank/DDBJ databases">
        <title>The coexistence of Mycolicibacterium septicum and Mycolicibacterium nivoides in clinical samples.</title>
        <authorList>
            <person name="Wang C."/>
            <person name="Feng Y."/>
            <person name="Zong Z."/>
        </authorList>
    </citation>
    <scope>NUCLEOTIDE SEQUENCE [LARGE SCALE GENOMIC DNA]</scope>
    <source>
        <strain evidence="2 3">120310</strain>
    </source>
</reference>
<dbReference type="Proteomes" id="UP001635817">
    <property type="component" value="Unassembled WGS sequence"/>
</dbReference>
<keyword evidence="1" id="KW-0812">Transmembrane</keyword>
<proteinExistence type="predicted"/>
<gene>
    <name evidence="2" type="ORF">ACK4CP_18035</name>
</gene>
<keyword evidence="1" id="KW-1133">Transmembrane helix</keyword>
<feature type="transmembrane region" description="Helical" evidence="1">
    <location>
        <begin position="57"/>
        <end position="78"/>
    </location>
</feature>
<name>A0ABW9LXU2_9MYCO</name>
<evidence type="ECO:0000256" key="1">
    <source>
        <dbReference type="SAM" id="Phobius"/>
    </source>
</evidence>
<feature type="transmembrane region" description="Helical" evidence="1">
    <location>
        <begin position="148"/>
        <end position="168"/>
    </location>
</feature>
<dbReference type="RefSeq" id="WP_409550816.1">
    <property type="nucleotide sequence ID" value="NZ_JBKBDE010000006.1"/>
</dbReference>
<protein>
    <submittedName>
        <fullName evidence="2">Uncharacterized protein</fullName>
    </submittedName>
</protein>
<accession>A0ABW9LXU2</accession>
<dbReference type="EMBL" id="JBKBDE010000006">
    <property type="protein sequence ID" value="MFN6552304.1"/>
    <property type="molecule type" value="Genomic_DNA"/>
</dbReference>
<evidence type="ECO:0000313" key="3">
    <source>
        <dbReference type="Proteomes" id="UP001635817"/>
    </source>
</evidence>
<organism evidence="2 3">
    <name type="scientific">Mycolicibacterium septicum</name>
    <dbReference type="NCBI Taxonomy" id="98668"/>
    <lineage>
        <taxon>Bacteria</taxon>
        <taxon>Bacillati</taxon>
        <taxon>Actinomycetota</taxon>
        <taxon>Actinomycetes</taxon>
        <taxon>Mycobacteriales</taxon>
        <taxon>Mycobacteriaceae</taxon>
        <taxon>Mycolicibacterium</taxon>
    </lineage>
</organism>
<keyword evidence="3" id="KW-1185">Reference proteome</keyword>
<keyword evidence="1" id="KW-0472">Membrane</keyword>
<sequence>MWLTHFTAVALPLLLVPTAALLAAARWGIAGLSDGVPDDVKALLPEFTATERRRGTIFATIFVSTLVVAVFVATFSWIDGVHASGFLQAFGMAFATLFTFCLIDLVIIDWGLICWWRPSWIVIRGTEQAEGWGDYMFHVREQLSPKGLAAMFGMPVAIAGAATVLRLLL</sequence>
<evidence type="ECO:0000313" key="2">
    <source>
        <dbReference type="EMBL" id="MFN6552304.1"/>
    </source>
</evidence>
<feature type="transmembrane region" description="Helical" evidence="1">
    <location>
        <begin position="90"/>
        <end position="113"/>
    </location>
</feature>
<comment type="caution">
    <text evidence="2">The sequence shown here is derived from an EMBL/GenBank/DDBJ whole genome shotgun (WGS) entry which is preliminary data.</text>
</comment>